<dbReference type="AlphaFoldDB" id="A0AAD7DGZ6"/>
<reference evidence="1" key="1">
    <citation type="submission" date="2023-03" db="EMBL/GenBank/DDBJ databases">
        <title>Massive genome expansion in bonnet fungi (Mycena s.s.) driven by repeated elements and novel gene families across ecological guilds.</title>
        <authorList>
            <consortium name="Lawrence Berkeley National Laboratory"/>
            <person name="Harder C.B."/>
            <person name="Miyauchi S."/>
            <person name="Viragh M."/>
            <person name="Kuo A."/>
            <person name="Thoen E."/>
            <person name="Andreopoulos B."/>
            <person name="Lu D."/>
            <person name="Skrede I."/>
            <person name="Drula E."/>
            <person name="Henrissat B."/>
            <person name="Morin E."/>
            <person name="Kohler A."/>
            <person name="Barry K."/>
            <person name="LaButti K."/>
            <person name="Morin E."/>
            <person name="Salamov A."/>
            <person name="Lipzen A."/>
            <person name="Mereny Z."/>
            <person name="Hegedus B."/>
            <person name="Baldrian P."/>
            <person name="Stursova M."/>
            <person name="Weitz H."/>
            <person name="Taylor A."/>
            <person name="Grigoriev I.V."/>
            <person name="Nagy L.G."/>
            <person name="Martin F."/>
            <person name="Kauserud H."/>
        </authorList>
    </citation>
    <scope>NUCLEOTIDE SEQUENCE</scope>
    <source>
        <strain evidence="1">CBHHK067</strain>
    </source>
</reference>
<sequence>MAEWLAECQKEAAVEGHGLEVDRGARVVHGRLPVTAGKSAYRATVLSQDAQGGQERTCGHGVGEDPAVLNGHPNLQLFSYQHTLEIGLKWARAYVENYDYKNSGIVEPAKHNHREKGARVHDKFWRAATRTHRTWLDTGQFWMAQFKVILPNWKGGGRRGNLPRPNTKTQP</sequence>
<accession>A0AAD7DGZ6</accession>
<protein>
    <submittedName>
        <fullName evidence="1">Uncharacterized protein</fullName>
    </submittedName>
</protein>
<comment type="caution">
    <text evidence="1">The sequence shown here is derived from an EMBL/GenBank/DDBJ whole genome shotgun (WGS) entry which is preliminary data.</text>
</comment>
<evidence type="ECO:0000313" key="1">
    <source>
        <dbReference type="EMBL" id="KAJ7691171.1"/>
    </source>
</evidence>
<evidence type="ECO:0000313" key="2">
    <source>
        <dbReference type="Proteomes" id="UP001221757"/>
    </source>
</evidence>
<gene>
    <name evidence="1" type="ORF">B0H17DRAFT_1133941</name>
</gene>
<proteinExistence type="predicted"/>
<dbReference type="EMBL" id="JARKIE010000060">
    <property type="protein sequence ID" value="KAJ7691171.1"/>
    <property type="molecule type" value="Genomic_DNA"/>
</dbReference>
<organism evidence="1 2">
    <name type="scientific">Mycena rosella</name>
    <name type="common">Pink bonnet</name>
    <name type="synonym">Agaricus rosellus</name>
    <dbReference type="NCBI Taxonomy" id="1033263"/>
    <lineage>
        <taxon>Eukaryota</taxon>
        <taxon>Fungi</taxon>
        <taxon>Dikarya</taxon>
        <taxon>Basidiomycota</taxon>
        <taxon>Agaricomycotina</taxon>
        <taxon>Agaricomycetes</taxon>
        <taxon>Agaricomycetidae</taxon>
        <taxon>Agaricales</taxon>
        <taxon>Marasmiineae</taxon>
        <taxon>Mycenaceae</taxon>
        <taxon>Mycena</taxon>
    </lineage>
</organism>
<keyword evidence="2" id="KW-1185">Reference proteome</keyword>
<dbReference type="Proteomes" id="UP001221757">
    <property type="component" value="Unassembled WGS sequence"/>
</dbReference>
<name>A0AAD7DGZ6_MYCRO</name>